<dbReference type="Pfam" id="PF01546">
    <property type="entry name" value="Peptidase_M20"/>
    <property type="match status" value="1"/>
</dbReference>
<evidence type="ECO:0000256" key="3">
    <source>
        <dbReference type="ARBA" id="ARBA00022723"/>
    </source>
</evidence>
<dbReference type="GO" id="GO:0000328">
    <property type="term" value="C:fungal-type vacuole lumen"/>
    <property type="evidence" value="ECO:0007669"/>
    <property type="project" value="TreeGrafter"/>
</dbReference>
<keyword evidence="2" id="KW-0645">Protease</keyword>
<evidence type="ECO:0000256" key="1">
    <source>
        <dbReference type="ARBA" id="ARBA00006247"/>
    </source>
</evidence>
<dbReference type="SUPFAM" id="SSF53187">
    <property type="entry name" value="Zn-dependent exopeptidases"/>
    <property type="match status" value="1"/>
</dbReference>
<dbReference type="Proteomes" id="UP000092154">
    <property type="component" value="Unassembled WGS sequence"/>
</dbReference>
<accession>A0A1B7NGK8</accession>
<comment type="similarity">
    <text evidence="1">Belongs to the peptidase M20A family.</text>
</comment>
<evidence type="ECO:0000256" key="5">
    <source>
        <dbReference type="ARBA" id="ARBA00022833"/>
    </source>
</evidence>
<dbReference type="InterPro" id="IPR047177">
    <property type="entry name" value="Pept_M20A"/>
</dbReference>
<evidence type="ECO:0000256" key="4">
    <source>
        <dbReference type="ARBA" id="ARBA00022801"/>
    </source>
</evidence>
<dbReference type="EMBL" id="KV448130">
    <property type="protein sequence ID" value="OAX43950.1"/>
    <property type="molecule type" value="Genomic_DNA"/>
</dbReference>
<dbReference type="Gene3D" id="3.40.630.10">
    <property type="entry name" value="Zn peptidases"/>
    <property type="match status" value="1"/>
</dbReference>
<protein>
    <submittedName>
        <fullName evidence="6">Zn-dependent exopeptidase</fullName>
    </submittedName>
</protein>
<dbReference type="PANTHER" id="PTHR45962:SF1">
    <property type="entry name" value="N-FATTY-ACYL-AMINO ACID SYNTHASE_HYDROLASE PM20D1"/>
    <property type="match status" value="1"/>
</dbReference>
<dbReference type="STRING" id="1314800.A0A1B7NGK8"/>
<dbReference type="OrthoDB" id="3064516at2759"/>
<dbReference type="InterPro" id="IPR002933">
    <property type="entry name" value="Peptidase_M20"/>
</dbReference>
<keyword evidence="5" id="KW-0862">Zinc</keyword>
<dbReference type="GO" id="GO:0051603">
    <property type="term" value="P:proteolysis involved in protein catabolic process"/>
    <property type="evidence" value="ECO:0007669"/>
    <property type="project" value="TreeGrafter"/>
</dbReference>
<gene>
    <name evidence="6" type="ORF">K503DRAFT_795879</name>
</gene>
<reference evidence="6 7" key="1">
    <citation type="submission" date="2016-06" db="EMBL/GenBank/DDBJ databases">
        <title>Comparative genomics of the ectomycorrhizal sister species Rhizopogon vinicolor and Rhizopogon vesiculosus (Basidiomycota: Boletales) reveals a divergence of the mating type B locus.</title>
        <authorList>
            <consortium name="DOE Joint Genome Institute"/>
            <person name="Mujic A.B."/>
            <person name="Kuo A."/>
            <person name="Tritt A."/>
            <person name="Lipzen A."/>
            <person name="Chen C."/>
            <person name="Johnson J."/>
            <person name="Sharma A."/>
            <person name="Barry K."/>
            <person name="Grigoriev I.V."/>
            <person name="Spatafora J.W."/>
        </authorList>
    </citation>
    <scope>NUCLEOTIDE SEQUENCE [LARGE SCALE GENOMIC DNA]</scope>
    <source>
        <strain evidence="6 7">AM-OR11-026</strain>
    </source>
</reference>
<dbReference type="InParanoid" id="A0A1B7NGK8"/>
<keyword evidence="4" id="KW-0378">Hydrolase</keyword>
<keyword evidence="7" id="KW-1185">Reference proteome</keyword>
<dbReference type="PANTHER" id="PTHR45962">
    <property type="entry name" value="N-FATTY-ACYL-AMINO ACID SYNTHASE/HYDROLASE PM20D1"/>
    <property type="match status" value="1"/>
</dbReference>
<evidence type="ECO:0000313" key="7">
    <source>
        <dbReference type="Proteomes" id="UP000092154"/>
    </source>
</evidence>
<name>A0A1B7NGK8_9AGAM</name>
<evidence type="ECO:0000256" key="2">
    <source>
        <dbReference type="ARBA" id="ARBA00022670"/>
    </source>
</evidence>
<proteinExistence type="inferred from homology"/>
<dbReference type="AlphaFoldDB" id="A0A1B7NGK8"/>
<dbReference type="GO" id="GO:0046872">
    <property type="term" value="F:metal ion binding"/>
    <property type="evidence" value="ECO:0007669"/>
    <property type="project" value="UniProtKB-KW"/>
</dbReference>
<sequence length="149" mass="16222">MKPLLFAAHQGVVPVLNTTIDKRQHPPFSRYFDGDNIWGRGSCDDKSGLIGIMSAIEVMLEGDFKPTRTVVIASGFDKEVDGVRGASSLATTMLERFGENAFTMPVDEGCELLVGEPTNTMNNEDLLTAGIVRYTTVSSRCLPLARKVP</sequence>
<dbReference type="GO" id="GO:0004180">
    <property type="term" value="F:carboxypeptidase activity"/>
    <property type="evidence" value="ECO:0007669"/>
    <property type="project" value="TreeGrafter"/>
</dbReference>
<organism evidence="6 7">
    <name type="scientific">Rhizopogon vinicolor AM-OR11-026</name>
    <dbReference type="NCBI Taxonomy" id="1314800"/>
    <lineage>
        <taxon>Eukaryota</taxon>
        <taxon>Fungi</taxon>
        <taxon>Dikarya</taxon>
        <taxon>Basidiomycota</taxon>
        <taxon>Agaricomycotina</taxon>
        <taxon>Agaricomycetes</taxon>
        <taxon>Agaricomycetidae</taxon>
        <taxon>Boletales</taxon>
        <taxon>Suillineae</taxon>
        <taxon>Rhizopogonaceae</taxon>
        <taxon>Rhizopogon</taxon>
    </lineage>
</organism>
<keyword evidence="3" id="KW-0479">Metal-binding</keyword>
<evidence type="ECO:0000313" key="6">
    <source>
        <dbReference type="EMBL" id="OAX43950.1"/>
    </source>
</evidence>